<dbReference type="SUPFAM" id="SSF81324">
    <property type="entry name" value="Voltage-gated potassium channels"/>
    <property type="match status" value="1"/>
</dbReference>
<dbReference type="Pfam" id="PF02254">
    <property type="entry name" value="TrkA_N"/>
    <property type="match status" value="1"/>
</dbReference>
<feature type="transmembrane region" description="Helical" evidence="2">
    <location>
        <begin position="33"/>
        <end position="53"/>
    </location>
</feature>
<dbReference type="InterPro" id="IPR050721">
    <property type="entry name" value="Trk_Ktr_HKT_K-transport"/>
</dbReference>
<dbReference type="KEGG" id="aaut:ACETAC_08240"/>
<keyword evidence="5" id="KW-0407">Ion channel</keyword>
<comment type="subcellular location">
    <subcellularLocation>
        <location evidence="1">Cell membrane</location>
        <topology evidence="1">Multi-pass membrane protein</topology>
    </subcellularLocation>
</comment>
<feature type="domain" description="RCK C-terminal" evidence="4">
    <location>
        <begin position="246"/>
        <end position="331"/>
    </location>
</feature>
<dbReference type="Proteomes" id="UP000671913">
    <property type="component" value="Chromosome"/>
</dbReference>
<evidence type="ECO:0000313" key="5">
    <source>
        <dbReference type="EMBL" id="QSZ26859.1"/>
    </source>
</evidence>
<dbReference type="PROSITE" id="PS51202">
    <property type="entry name" value="RCK_C"/>
    <property type="match status" value="1"/>
</dbReference>
<dbReference type="Gene3D" id="3.40.50.720">
    <property type="entry name" value="NAD(P)-binding Rossmann-like Domain"/>
    <property type="match status" value="1"/>
</dbReference>
<feature type="transmembrane region" description="Helical" evidence="2">
    <location>
        <begin position="60"/>
        <end position="78"/>
    </location>
</feature>
<protein>
    <submittedName>
        <fullName evidence="5">Potassium channel protein</fullName>
    </submittedName>
</protein>
<sequence length="334" mass="36659">MESLKKLAIAFQALLVVIVIGIIGFMYLEKFNFLQAAWLTITTIFTLGYGNIIPKTVAGLYFNIFLIIIGVGLAAYTLSEFVGVIVEGKLQDVLGRREMYKKIIQLNDHVIICGAGRIGENVIERLKKEKVPFLVIDKDEKIVQKLSDDGVLVIQGDATEDSVLEQAGIRKAKGLITALATDADNVFVTLTAKGINPDLLVVARAIQKESQGKLIRAGADKVISPTMIGGMRMAAAVIKPFIAEFIDTILYENEMPLAIEEIKVNFPSEIIGRELKNSGIKEKTGCLIMAIKRGKEILHNPNSNEIILEGDLLIAIGSTEQLEKLEKLVLLTRI</sequence>
<dbReference type="AlphaFoldDB" id="A0A975G9M5"/>
<name>A0A975G9M5_9THEO</name>
<dbReference type="Pfam" id="PF07885">
    <property type="entry name" value="Ion_trans_2"/>
    <property type="match status" value="1"/>
</dbReference>
<organism evidence="5 6">
    <name type="scientific">Aceticella autotrophica</name>
    <dbReference type="NCBI Taxonomy" id="2755338"/>
    <lineage>
        <taxon>Bacteria</taxon>
        <taxon>Bacillati</taxon>
        <taxon>Bacillota</taxon>
        <taxon>Clostridia</taxon>
        <taxon>Thermoanaerobacterales</taxon>
        <taxon>Thermoanaerobacteraceae</taxon>
        <taxon>Aceticella</taxon>
    </lineage>
</organism>
<dbReference type="PANTHER" id="PTHR43833:SF9">
    <property type="entry name" value="POTASSIUM CHANNEL PROTEIN YUGO-RELATED"/>
    <property type="match status" value="1"/>
</dbReference>
<proteinExistence type="predicted"/>
<dbReference type="PROSITE" id="PS51201">
    <property type="entry name" value="RCK_N"/>
    <property type="match status" value="1"/>
</dbReference>
<keyword evidence="5" id="KW-0406">Ion transport</keyword>
<dbReference type="InterPro" id="IPR036721">
    <property type="entry name" value="RCK_C_sf"/>
</dbReference>
<accession>A0A975G9M5</accession>
<dbReference type="GO" id="GO:0005886">
    <property type="term" value="C:plasma membrane"/>
    <property type="evidence" value="ECO:0007669"/>
    <property type="project" value="UniProtKB-SubCell"/>
</dbReference>
<evidence type="ECO:0000256" key="1">
    <source>
        <dbReference type="ARBA" id="ARBA00004651"/>
    </source>
</evidence>
<evidence type="ECO:0000259" key="4">
    <source>
        <dbReference type="PROSITE" id="PS51202"/>
    </source>
</evidence>
<evidence type="ECO:0000313" key="6">
    <source>
        <dbReference type="Proteomes" id="UP000671913"/>
    </source>
</evidence>
<feature type="transmembrane region" description="Helical" evidence="2">
    <location>
        <begin position="7"/>
        <end position="27"/>
    </location>
</feature>
<dbReference type="InterPro" id="IPR003148">
    <property type="entry name" value="RCK_N"/>
</dbReference>
<keyword evidence="2" id="KW-0472">Membrane</keyword>
<evidence type="ECO:0000259" key="3">
    <source>
        <dbReference type="PROSITE" id="PS51201"/>
    </source>
</evidence>
<dbReference type="SUPFAM" id="SSF51735">
    <property type="entry name" value="NAD(P)-binding Rossmann-fold domains"/>
    <property type="match status" value="1"/>
</dbReference>
<dbReference type="InterPro" id="IPR036291">
    <property type="entry name" value="NAD(P)-bd_dom_sf"/>
</dbReference>
<dbReference type="PANTHER" id="PTHR43833">
    <property type="entry name" value="POTASSIUM CHANNEL PROTEIN 2-RELATED-RELATED"/>
    <property type="match status" value="1"/>
</dbReference>
<dbReference type="GO" id="GO:0008324">
    <property type="term" value="F:monoatomic cation transmembrane transporter activity"/>
    <property type="evidence" value="ECO:0007669"/>
    <property type="project" value="InterPro"/>
</dbReference>
<keyword evidence="2" id="KW-1133">Transmembrane helix</keyword>
<dbReference type="RefSeq" id="WP_284679551.1">
    <property type="nucleotide sequence ID" value="NZ_CP060096.1"/>
</dbReference>
<dbReference type="InterPro" id="IPR006037">
    <property type="entry name" value="RCK_C"/>
</dbReference>
<dbReference type="Gene3D" id="1.10.287.70">
    <property type="match status" value="1"/>
</dbReference>
<feature type="domain" description="RCK N-terminal" evidence="3">
    <location>
        <begin position="107"/>
        <end position="223"/>
    </location>
</feature>
<keyword evidence="5" id="KW-0813">Transport</keyword>
<keyword evidence="6" id="KW-1185">Reference proteome</keyword>
<dbReference type="InterPro" id="IPR013099">
    <property type="entry name" value="K_chnl_dom"/>
</dbReference>
<evidence type="ECO:0000256" key="2">
    <source>
        <dbReference type="SAM" id="Phobius"/>
    </source>
</evidence>
<keyword evidence="2" id="KW-0812">Transmembrane</keyword>
<gene>
    <name evidence="5" type="ORF">ACETAC_08240</name>
</gene>
<dbReference type="EMBL" id="CP060096">
    <property type="protein sequence ID" value="QSZ26859.1"/>
    <property type="molecule type" value="Genomic_DNA"/>
</dbReference>
<dbReference type="SUPFAM" id="SSF116726">
    <property type="entry name" value="TrkA C-terminal domain-like"/>
    <property type="match status" value="1"/>
</dbReference>
<dbReference type="Gene3D" id="3.30.70.1450">
    <property type="entry name" value="Regulator of K+ conductance, C-terminal domain"/>
    <property type="match status" value="1"/>
</dbReference>
<dbReference type="GO" id="GO:0006813">
    <property type="term" value="P:potassium ion transport"/>
    <property type="evidence" value="ECO:0007669"/>
    <property type="project" value="InterPro"/>
</dbReference>
<reference evidence="5" key="1">
    <citation type="submission" date="2020-08" db="EMBL/GenBank/DDBJ databases">
        <title>Genomic insights into the carbon and energy metabolism of the first obligate autotrophic acetogenic bacterium Aceticella autotrophica gen. nov., sp. nov.</title>
        <authorList>
            <person name="Toshchakov S.V."/>
            <person name="Elcheninov A.G."/>
            <person name="Kublanov I.V."/>
            <person name="Frolov E.N."/>
            <person name="Lebedinsky A.V."/>
        </authorList>
    </citation>
    <scope>NUCLEOTIDE SEQUENCE</scope>
    <source>
        <strain evidence="5">3443-3Ac</strain>
    </source>
</reference>
<dbReference type="Pfam" id="PF02080">
    <property type="entry name" value="TrkA_C"/>
    <property type="match status" value="1"/>
</dbReference>